<gene>
    <name evidence="1" type="ORF">ONS98_15550</name>
</gene>
<reference evidence="1" key="1">
    <citation type="submission" date="2022-11" db="EMBL/GenBank/DDBJ databases">
        <title>Genomic repertoires linked with pathogenic potency of arthritogenic Prevotella copri isolated from the gut of rheumatoid arthritis patients.</title>
        <authorList>
            <person name="Nii T."/>
            <person name="Maeda Y."/>
            <person name="Motooka D."/>
            <person name="Naito M."/>
            <person name="Matsumoto Y."/>
            <person name="Ogawa T."/>
            <person name="Oguro-Igashira E."/>
            <person name="Kishikawa T."/>
            <person name="Yamashita M."/>
            <person name="Koizumi S."/>
            <person name="Kurakawa T."/>
            <person name="Okumura R."/>
            <person name="Kayama H."/>
            <person name="Murakami M."/>
            <person name="Sakaguchi T."/>
            <person name="Das B."/>
            <person name="Nakamura S."/>
            <person name="Okada Y."/>
            <person name="Kumanogoh A."/>
            <person name="Takeda K."/>
        </authorList>
    </citation>
    <scope>NUCLEOTIDE SEQUENCE</scope>
    <source>
        <strain evidence="1">RA-N001-16</strain>
    </source>
</reference>
<organism evidence="1 2">
    <name type="scientific">Segatella copri</name>
    <dbReference type="NCBI Taxonomy" id="165179"/>
    <lineage>
        <taxon>Bacteria</taxon>
        <taxon>Pseudomonadati</taxon>
        <taxon>Bacteroidota</taxon>
        <taxon>Bacteroidia</taxon>
        <taxon>Bacteroidales</taxon>
        <taxon>Prevotellaceae</taxon>
        <taxon>Segatella</taxon>
    </lineage>
</organism>
<protein>
    <submittedName>
        <fullName evidence="1">Uncharacterized protein</fullName>
    </submittedName>
</protein>
<accession>A0AAW5UY68</accession>
<dbReference type="RefSeq" id="WP_264912171.1">
    <property type="nucleotide sequence ID" value="NZ_JAPDUL010000004.1"/>
</dbReference>
<dbReference type="Proteomes" id="UP001209476">
    <property type="component" value="Unassembled WGS sequence"/>
</dbReference>
<dbReference type="EMBL" id="JAPDUM010000003">
    <property type="protein sequence ID" value="MCW4166590.1"/>
    <property type="molecule type" value="Genomic_DNA"/>
</dbReference>
<comment type="caution">
    <text evidence="1">The sequence shown here is derived from an EMBL/GenBank/DDBJ whole genome shotgun (WGS) entry which is preliminary data.</text>
</comment>
<evidence type="ECO:0000313" key="2">
    <source>
        <dbReference type="Proteomes" id="UP001209476"/>
    </source>
</evidence>
<name>A0AAW5UY68_9BACT</name>
<evidence type="ECO:0000313" key="1">
    <source>
        <dbReference type="EMBL" id="MCW4166590.1"/>
    </source>
</evidence>
<sequence>MNDDFYKEEFFYSQNGSPTEIYKYCPYHLDCNGDDYNQFALVVNCIIPYIRLAKKRGNYMSPCGMMACPDPNGSFAQLSSEEKEEKNPKIAFGITAEFLSNLFYEENIRDFKYISGITRQKLFSSYLNRFQERYLQEHSGLSEEAIPLNIKLKSFYIDHLEQEERNWNRCIKLKDYPQLYEYASKLFAQYKAYVKNIANKNIYVDKDYSVFDLRYVEDAVRLYPDVFKHLESGVDIFCKKGDLRHGLDDMRLALELLLKHLLSNEKSLENQNSDLGAYLKKVGISKEISNTFIQIKGLYERFQNNNVKYDDNINPKEVEYIFQQTLCFMNLLLKVQ</sequence>
<dbReference type="AlphaFoldDB" id="A0AAW5UY68"/>
<proteinExistence type="predicted"/>